<organism evidence="1 2">
    <name type="scientific">Hyphomonas adhaerens</name>
    <dbReference type="NCBI Taxonomy" id="81029"/>
    <lineage>
        <taxon>Bacteria</taxon>
        <taxon>Pseudomonadati</taxon>
        <taxon>Pseudomonadota</taxon>
        <taxon>Alphaproteobacteria</taxon>
        <taxon>Hyphomonadales</taxon>
        <taxon>Hyphomonadaceae</taxon>
        <taxon>Hyphomonas</taxon>
    </lineage>
</organism>
<gene>
    <name evidence="1" type="ORF">DCG58_17225</name>
</gene>
<dbReference type="Proteomes" id="UP000259610">
    <property type="component" value="Unassembled WGS sequence"/>
</dbReference>
<comment type="caution">
    <text evidence="1">The sequence shown here is derived from an EMBL/GenBank/DDBJ whole genome shotgun (WGS) entry which is preliminary data.</text>
</comment>
<name>A0A3B9H3Q7_9PROT</name>
<dbReference type="EMBL" id="DMAN01000386">
    <property type="protein sequence ID" value="HAE28904.1"/>
    <property type="molecule type" value="Genomic_DNA"/>
</dbReference>
<sequence>MPGKRDRILSGWRARRLLRTGGMIVRDGAAFRVHQWADERSRRCGRLPAHVVARLKAADLLVAFRGDPDRLVQAGDVPFETPRPVVVLPGSNGTPPVRVLEHVAASLPFGGRLRAAAGRFQADYHLAASPGRLRTDAPKQLAAACERLMSIETALGPDTAGLIEMLVLDRFTVSALQHETGGGLDRARDALTRLTEAYGLLCPDQEAGRAFASS</sequence>
<reference evidence="1 2" key="1">
    <citation type="journal article" date="2018" name="Nat. Biotechnol.">
        <title>A standardized bacterial taxonomy based on genome phylogeny substantially revises the tree of life.</title>
        <authorList>
            <person name="Parks D.H."/>
            <person name="Chuvochina M."/>
            <person name="Waite D.W."/>
            <person name="Rinke C."/>
            <person name="Skarshewski A."/>
            <person name="Chaumeil P.A."/>
            <person name="Hugenholtz P."/>
        </authorList>
    </citation>
    <scope>NUCLEOTIDE SEQUENCE [LARGE SCALE GENOMIC DNA]</scope>
    <source>
        <strain evidence="1">UBA8733</strain>
    </source>
</reference>
<evidence type="ECO:0000313" key="1">
    <source>
        <dbReference type="EMBL" id="HAE28904.1"/>
    </source>
</evidence>
<evidence type="ECO:0000313" key="2">
    <source>
        <dbReference type="Proteomes" id="UP000259610"/>
    </source>
</evidence>
<proteinExistence type="predicted"/>
<protein>
    <submittedName>
        <fullName evidence="1">Uncharacterized protein</fullName>
    </submittedName>
</protein>
<accession>A0A3B9H3Q7</accession>
<dbReference type="AlphaFoldDB" id="A0A3B9H3Q7"/>